<sequence length="399" mass="44781">MGEDNRILFTSKDIGNVTIKNRFVRSATFENAANKDGSIGEEYIKIYERLSKGEVGLIITGMVHTSDDGKSYDRQAGLHSDEMIAGFSAMNEMVHKNGSKIFAQLCHGGRQSMILGFRPPAPSAGMMDLTFRVFPRPMKNQEILSAIKTLAVGAKRAQKAGFDGIQIHAAHGYLVNEFLSPYFNRRNDEWGGSPEKRFNFLKRVYESMREAVGSSYPITAKMNIEDHTPKPGLTIEESAGHIKRLVDLGIDAVEITCGTVSFSLFKQCRGNVPVKALAKAMIKPIQPFTEITLKIAWPDKNYTFYENYNLEACDKVKPLMGNTPLILVGGLRNYESMEKIIRDRKADFISMCRPFIRQPMIVKNWSSGDIKQITCNNCNNCFGYVPLDESVRCNLNRAF</sequence>
<gene>
    <name evidence="4" type="ORF">ASZ90_008243</name>
</gene>
<dbReference type="Gene3D" id="3.20.20.70">
    <property type="entry name" value="Aldolase class I"/>
    <property type="match status" value="1"/>
</dbReference>
<dbReference type="GO" id="GO:0016491">
    <property type="term" value="F:oxidoreductase activity"/>
    <property type="evidence" value="ECO:0007669"/>
    <property type="project" value="UniProtKB-KW"/>
</dbReference>
<dbReference type="GO" id="GO:0010181">
    <property type="term" value="F:FMN binding"/>
    <property type="evidence" value="ECO:0007669"/>
    <property type="project" value="InterPro"/>
</dbReference>
<dbReference type="PANTHER" id="PTHR43656">
    <property type="entry name" value="BINDING OXIDOREDUCTASE, PUTATIVE (AFU_ORTHOLOGUE AFUA_2G08260)-RELATED"/>
    <property type="match status" value="1"/>
</dbReference>
<dbReference type="Pfam" id="PF00724">
    <property type="entry name" value="Oxidored_FMN"/>
    <property type="match status" value="1"/>
</dbReference>
<organism evidence="4">
    <name type="scientific">hydrocarbon metagenome</name>
    <dbReference type="NCBI Taxonomy" id="938273"/>
    <lineage>
        <taxon>unclassified sequences</taxon>
        <taxon>metagenomes</taxon>
        <taxon>ecological metagenomes</taxon>
    </lineage>
</organism>
<dbReference type="EMBL" id="LNQE01000999">
    <property type="protein sequence ID" value="KUG21973.1"/>
    <property type="molecule type" value="Genomic_DNA"/>
</dbReference>
<dbReference type="InterPro" id="IPR001155">
    <property type="entry name" value="OxRdtase_FMN_N"/>
</dbReference>
<evidence type="ECO:0000313" key="4">
    <source>
        <dbReference type="EMBL" id="KUG21973.1"/>
    </source>
</evidence>
<evidence type="ECO:0000256" key="2">
    <source>
        <dbReference type="ARBA" id="ARBA00023002"/>
    </source>
</evidence>
<evidence type="ECO:0000259" key="3">
    <source>
        <dbReference type="Pfam" id="PF00724"/>
    </source>
</evidence>
<keyword evidence="2" id="KW-0560">Oxidoreductase</keyword>
<dbReference type="InterPro" id="IPR051799">
    <property type="entry name" value="NADH_flavin_oxidoreductase"/>
</dbReference>
<accession>A0A0W8FM02</accession>
<dbReference type="PANTHER" id="PTHR43656:SF2">
    <property type="entry name" value="BINDING OXIDOREDUCTASE, PUTATIVE (AFU_ORTHOLOGUE AFUA_2G08260)-RELATED"/>
    <property type="match status" value="1"/>
</dbReference>
<dbReference type="AlphaFoldDB" id="A0A0W8FM02"/>
<dbReference type="CDD" id="cd02803">
    <property type="entry name" value="OYE_like_FMN_family"/>
    <property type="match status" value="1"/>
</dbReference>
<comment type="caution">
    <text evidence="4">The sequence shown here is derived from an EMBL/GenBank/DDBJ whole genome shotgun (WGS) entry which is preliminary data.</text>
</comment>
<protein>
    <submittedName>
        <fullName evidence="4">Nadh:flavin oxidoreductase</fullName>
    </submittedName>
</protein>
<evidence type="ECO:0000256" key="1">
    <source>
        <dbReference type="ARBA" id="ARBA00022630"/>
    </source>
</evidence>
<name>A0A0W8FM02_9ZZZZ</name>
<dbReference type="InterPro" id="IPR013785">
    <property type="entry name" value="Aldolase_TIM"/>
</dbReference>
<dbReference type="SUPFAM" id="SSF51395">
    <property type="entry name" value="FMN-linked oxidoreductases"/>
    <property type="match status" value="1"/>
</dbReference>
<feature type="domain" description="NADH:flavin oxidoreductase/NADH oxidase N-terminal" evidence="3">
    <location>
        <begin position="8"/>
        <end position="254"/>
    </location>
</feature>
<keyword evidence="1" id="KW-0285">Flavoprotein</keyword>
<reference evidence="4" key="1">
    <citation type="journal article" date="2015" name="Proc. Natl. Acad. Sci. U.S.A.">
        <title>Networks of energetic and metabolic interactions define dynamics in microbial communities.</title>
        <authorList>
            <person name="Embree M."/>
            <person name="Liu J.K."/>
            <person name="Al-Bassam M.M."/>
            <person name="Zengler K."/>
        </authorList>
    </citation>
    <scope>NUCLEOTIDE SEQUENCE</scope>
</reference>
<proteinExistence type="predicted"/>